<dbReference type="EMBL" id="CAUYUJ010016255">
    <property type="protein sequence ID" value="CAK0863369.1"/>
    <property type="molecule type" value="Genomic_DNA"/>
</dbReference>
<comment type="caution">
    <text evidence="2">The sequence shown here is derived from an EMBL/GenBank/DDBJ whole genome shotgun (WGS) entry which is preliminary data.</text>
</comment>
<dbReference type="Proteomes" id="UP001189429">
    <property type="component" value="Unassembled WGS sequence"/>
</dbReference>
<feature type="non-terminal residue" evidence="2">
    <location>
        <position position="1"/>
    </location>
</feature>
<feature type="compositionally biased region" description="Basic and acidic residues" evidence="1">
    <location>
        <begin position="55"/>
        <end position="75"/>
    </location>
</feature>
<gene>
    <name evidence="2" type="ORF">PCOR1329_LOCUS51544</name>
</gene>
<sequence length="92" mass="9979">VRLSGCRALDGQQATLGSLDCVSGRWAVTLESGTVIHLKAENLQVVSPPSSSTIEEARAPEEEAKRARDKAIDSADDKISKLRAFREAKEKE</sequence>
<accession>A0ABN9UU43</accession>
<evidence type="ECO:0000256" key="1">
    <source>
        <dbReference type="SAM" id="MobiDB-lite"/>
    </source>
</evidence>
<evidence type="ECO:0000313" key="2">
    <source>
        <dbReference type="EMBL" id="CAK0863369.1"/>
    </source>
</evidence>
<organism evidence="2 3">
    <name type="scientific">Prorocentrum cordatum</name>
    <dbReference type="NCBI Taxonomy" id="2364126"/>
    <lineage>
        <taxon>Eukaryota</taxon>
        <taxon>Sar</taxon>
        <taxon>Alveolata</taxon>
        <taxon>Dinophyceae</taxon>
        <taxon>Prorocentrales</taxon>
        <taxon>Prorocentraceae</taxon>
        <taxon>Prorocentrum</taxon>
    </lineage>
</organism>
<protein>
    <submittedName>
        <fullName evidence="2">Uncharacterized protein</fullName>
    </submittedName>
</protein>
<name>A0ABN9UU43_9DINO</name>
<keyword evidence="3" id="KW-1185">Reference proteome</keyword>
<evidence type="ECO:0000313" key="3">
    <source>
        <dbReference type="Proteomes" id="UP001189429"/>
    </source>
</evidence>
<feature type="non-terminal residue" evidence="2">
    <location>
        <position position="92"/>
    </location>
</feature>
<proteinExistence type="predicted"/>
<feature type="region of interest" description="Disordered" evidence="1">
    <location>
        <begin position="49"/>
        <end position="75"/>
    </location>
</feature>
<reference evidence="2" key="1">
    <citation type="submission" date="2023-10" db="EMBL/GenBank/DDBJ databases">
        <authorList>
            <person name="Chen Y."/>
            <person name="Shah S."/>
            <person name="Dougan E. K."/>
            <person name="Thang M."/>
            <person name="Chan C."/>
        </authorList>
    </citation>
    <scope>NUCLEOTIDE SEQUENCE [LARGE SCALE GENOMIC DNA]</scope>
</reference>